<evidence type="ECO:0000256" key="1">
    <source>
        <dbReference type="SAM" id="MobiDB-lite"/>
    </source>
</evidence>
<evidence type="ECO:0000313" key="2">
    <source>
        <dbReference type="EMBL" id="MPM79269.1"/>
    </source>
</evidence>
<feature type="compositionally biased region" description="Low complexity" evidence="1">
    <location>
        <begin position="33"/>
        <end position="43"/>
    </location>
</feature>
<proteinExistence type="predicted"/>
<feature type="region of interest" description="Disordered" evidence="1">
    <location>
        <begin position="1"/>
        <end position="54"/>
    </location>
</feature>
<dbReference type="EMBL" id="VSSQ01029229">
    <property type="protein sequence ID" value="MPM79269.1"/>
    <property type="molecule type" value="Genomic_DNA"/>
</dbReference>
<protein>
    <submittedName>
        <fullName evidence="2">Uncharacterized protein</fullName>
    </submittedName>
</protein>
<accession>A0A645CQU5</accession>
<gene>
    <name evidence="2" type="ORF">SDC9_126302</name>
</gene>
<feature type="region of interest" description="Disordered" evidence="1">
    <location>
        <begin position="99"/>
        <end position="201"/>
    </location>
</feature>
<reference evidence="2" key="1">
    <citation type="submission" date="2019-08" db="EMBL/GenBank/DDBJ databases">
        <authorList>
            <person name="Kucharzyk K."/>
            <person name="Murdoch R.W."/>
            <person name="Higgins S."/>
            <person name="Loffler F."/>
        </authorList>
    </citation>
    <scope>NUCLEOTIDE SEQUENCE</scope>
</reference>
<feature type="compositionally biased region" description="Basic and acidic residues" evidence="1">
    <location>
        <begin position="108"/>
        <end position="128"/>
    </location>
</feature>
<sequence>MQFAGDVGGLHVLQPGQHLAGGTAGPDDEDVDVAPVDDGVVRPPGERPGGGAQCHLVDLPVVRPGLADRHVVHPRRPVRVAAADLGVEEVLQDEDLRLTPLEPPGIEHPGDGHLEGGDRPDPHHRDEDTVLGEQLDHQPLGPRGASGGPHLDDDVADRPELVAGSVHHGHPAQSGDEDGGAAGAHVGESIVLLRPGPRVGV</sequence>
<comment type="caution">
    <text evidence="2">The sequence shown here is derived from an EMBL/GenBank/DDBJ whole genome shotgun (WGS) entry which is preliminary data.</text>
</comment>
<organism evidence="2">
    <name type="scientific">bioreactor metagenome</name>
    <dbReference type="NCBI Taxonomy" id="1076179"/>
    <lineage>
        <taxon>unclassified sequences</taxon>
        <taxon>metagenomes</taxon>
        <taxon>ecological metagenomes</taxon>
    </lineage>
</organism>
<name>A0A645CQU5_9ZZZZ</name>
<dbReference type="AlphaFoldDB" id="A0A645CQU5"/>
<feature type="compositionally biased region" description="Basic and acidic residues" evidence="1">
    <location>
        <begin position="150"/>
        <end position="160"/>
    </location>
</feature>